<evidence type="ECO:0000256" key="1">
    <source>
        <dbReference type="PIRSR" id="PIRSR605502-1"/>
    </source>
</evidence>
<gene>
    <name evidence="2" type="ORF">PTZ61_00820</name>
</gene>
<keyword evidence="1" id="KW-0479">Metal-binding</keyword>
<feature type="binding site" evidence="1">
    <location>
        <position position="59"/>
    </location>
    <ligand>
        <name>Mg(2+)</name>
        <dbReference type="ChEBI" id="CHEBI:18420"/>
        <label>1</label>
    </ligand>
</feature>
<feature type="binding site" evidence="1">
    <location>
        <position position="60"/>
    </location>
    <ligand>
        <name>Mg(2+)</name>
        <dbReference type="ChEBI" id="CHEBI:18420"/>
        <label>1</label>
    </ligand>
</feature>
<protein>
    <submittedName>
        <fullName evidence="2">ADP-ribosylglycohydrolase family protein</fullName>
    </submittedName>
</protein>
<proteinExistence type="predicted"/>
<accession>A0AAE4J2B2</accession>
<comment type="caution">
    <text evidence="2">The sequence shown here is derived from an EMBL/GenBank/DDBJ whole genome shotgun (WGS) entry which is preliminary data.</text>
</comment>
<feature type="binding site" evidence="1">
    <location>
        <position position="286"/>
    </location>
    <ligand>
        <name>Mg(2+)</name>
        <dbReference type="ChEBI" id="CHEBI:18420"/>
        <label>1</label>
    </ligand>
</feature>
<dbReference type="Gene3D" id="2.60.120.560">
    <property type="entry name" value="Exo-inulinase, domain 1"/>
    <property type="match status" value="1"/>
</dbReference>
<reference evidence="2" key="1">
    <citation type="submission" date="2023-02" db="EMBL/GenBank/DDBJ databases">
        <title>NDM-1 &amp; ACT-7 co producing ST 133 Enterobacter.</title>
        <authorList>
            <person name="Halder G."/>
            <person name="Chaudhuri B."/>
            <person name="Dutta S."/>
        </authorList>
    </citation>
    <scope>NUCLEOTIDE SEQUENCE</scope>
    <source>
        <strain evidence="2">PEER 323</strain>
    </source>
</reference>
<sequence>MELPSDYYQRVYAGVLGKLIGVYLGRPFEGWTWQKIMRELGPIRYYVNEKFNRPLVITDDDVAGTFTFIRALEDYALPPDLTAEQMGHCWLNYIIDKRTILWWGGNGNSTEHTAWLNLKKGIPAPLSGAIATNGKTIAEQIGAQIFIDSWALVAPGQPQLAASLAKTAASVSHDGESVYAAMLWAAMESQAFICQDIEKLIATGLSVIPPDSQIAILVADVCRWRQEDNDWQTTRQKIEDHYGYHKYPSNCHVIPNHALMIMAMLYAPDDFQQSQCIVNTSGWDTDCNAGNVGCLSGIMLGLQGIDAGPDWRGPLADRMLISSADGGFSINNAVRITDYLVDLGHQIAGLPRPEPKKGGAQYHFSLPGSVQGFRWLKEENTAPVEVKNEAWQGQQMLSIHYHHLAQGLQASVTTQTFTPPEIVEMRSYDLMATPLIYPGQRLHATLIAPSDNISSLNVRLCYRVYDDNNCLIPCYGDTHHVAPGEEITLSLDIPDCKGQPIGEIGVTLSTDARTARGRLLIDSMCWDGVPKLTLRKPAGENDFWWRSWVNGVDLFSRHYPTSFRISKEYDEGLIIHGTRQWNNYRVQSDITLHLGDYGGLAFRVQGMRRYYAARVMRDGKVQIIRVRDAVTRILAETVLSDVYERPLVFDIAVMGNTLTATVDGKTLSVEDTEREAFADGGIGLLICAGALSTDAIHICANETVSQQGMKK</sequence>
<dbReference type="Gene3D" id="1.10.4080.10">
    <property type="entry name" value="ADP-ribosylation/Crystallin J1"/>
    <property type="match status" value="1"/>
</dbReference>
<dbReference type="EMBL" id="JARDRS010000001">
    <property type="protein sequence ID" value="MDS0017245.1"/>
    <property type="molecule type" value="Genomic_DNA"/>
</dbReference>
<name>A0AAE4J2B2_9ENTR</name>
<feature type="binding site" evidence="1">
    <location>
        <position position="284"/>
    </location>
    <ligand>
        <name>Mg(2+)</name>
        <dbReference type="ChEBI" id="CHEBI:18420"/>
        <label>1</label>
    </ligand>
</feature>
<keyword evidence="1" id="KW-0460">Magnesium</keyword>
<evidence type="ECO:0000313" key="2">
    <source>
        <dbReference type="EMBL" id="MDS0017245.1"/>
    </source>
</evidence>
<dbReference type="Proteomes" id="UP001182277">
    <property type="component" value="Unassembled WGS sequence"/>
</dbReference>
<dbReference type="InterPro" id="IPR036705">
    <property type="entry name" value="Ribosyl_crysJ1_sf"/>
</dbReference>
<feature type="binding site" evidence="1">
    <location>
        <position position="58"/>
    </location>
    <ligand>
        <name>Mg(2+)</name>
        <dbReference type="ChEBI" id="CHEBI:18420"/>
        <label>1</label>
    </ligand>
</feature>
<dbReference type="InterPro" id="IPR005502">
    <property type="entry name" value="Ribosyl_crysJ1"/>
</dbReference>
<dbReference type="GO" id="GO:0046872">
    <property type="term" value="F:metal ion binding"/>
    <property type="evidence" value="ECO:0007669"/>
    <property type="project" value="UniProtKB-KW"/>
</dbReference>
<dbReference type="Pfam" id="PF03747">
    <property type="entry name" value="ADP_ribosyl_GH"/>
    <property type="match status" value="1"/>
</dbReference>
<evidence type="ECO:0000313" key="3">
    <source>
        <dbReference type="Proteomes" id="UP001182277"/>
    </source>
</evidence>
<dbReference type="AlphaFoldDB" id="A0AAE4J2B2"/>
<comment type="cofactor">
    <cofactor evidence="1">
        <name>Mg(2+)</name>
        <dbReference type="ChEBI" id="CHEBI:18420"/>
    </cofactor>
    <text evidence="1">Binds 2 magnesium ions per subunit.</text>
</comment>
<organism evidence="2 3">
    <name type="scientific">Enterobacter hormaechei subsp. steigerwaltii</name>
    <dbReference type="NCBI Taxonomy" id="299766"/>
    <lineage>
        <taxon>Bacteria</taxon>
        <taxon>Pseudomonadati</taxon>
        <taxon>Pseudomonadota</taxon>
        <taxon>Gammaproteobacteria</taxon>
        <taxon>Enterobacterales</taxon>
        <taxon>Enterobacteriaceae</taxon>
        <taxon>Enterobacter</taxon>
        <taxon>Enterobacter cloacae complex</taxon>
    </lineage>
</organism>
<dbReference type="RefSeq" id="WP_032647708.1">
    <property type="nucleotide sequence ID" value="NZ_BLXH01000016.1"/>
</dbReference>
<dbReference type="SUPFAM" id="SSF101478">
    <property type="entry name" value="ADP-ribosylglycohydrolase"/>
    <property type="match status" value="1"/>
</dbReference>